<organism evidence="6">
    <name type="scientific">marine metagenome</name>
    <dbReference type="NCBI Taxonomy" id="408172"/>
    <lineage>
        <taxon>unclassified sequences</taxon>
        <taxon>metagenomes</taxon>
        <taxon>ecological metagenomes</taxon>
    </lineage>
</organism>
<dbReference type="AlphaFoldDB" id="A0A381RJF7"/>
<dbReference type="PANTHER" id="PTHR38469">
    <property type="entry name" value="PERIPLASMIC PEPTIDASE SUBFAMILY S1B"/>
    <property type="match status" value="1"/>
</dbReference>
<dbReference type="GO" id="GO:0006508">
    <property type="term" value="P:proteolysis"/>
    <property type="evidence" value="ECO:0007669"/>
    <property type="project" value="UniProtKB-KW"/>
</dbReference>
<evidence type="ECO:0008006" key="7">
    <source>
        <dbReference type="Google" id="ProtNLM"/>
    </source>
</evidence>
<accession>A0A381RJF7</accession>
<dbReference type="PROSITE" id="PS51257">
    <property type="entry name" value="PROKAR_LIPOPROTEIN"/>
    <property type="match status" value="1"/>
</dbReference>
<dbReference type="GO" id="GO:0008239">
    <property type="term" value="F:dipeptidyl-peptidase activity"/>
    <property type="evidence" value="ECO:0007669"/>
    <property type="project" value="InterPro"/>
</dbReference>
<evidence type="ECO:0000313" key="6">
    <source>
        <dbReference type="EMBL" id="SUZ89213.1"/>
    </source>
</evidence>
<name>A0A381RJF7_9ZZZZ</name>
<comment type="similarity">
    <text evidence="1">Belongs to the peptidase S46 family.</text>
</comment>
<keyword evidence="5" id="KW-0378">Hydrolase</keyword>
<keyword evidence="2" id="KW-0031">Aminopeptidase</keyword>
<keyword evidence="4" id="KW-0732">Signal</keyword>
<evidence type="ECO:0000256" key="2">
    <source>
        <dbReference type="ARBA" id="ARBA00022438"/>
    </source>
</evidence>
<evidence type="ECO:0000256" key="1">
    <source>
        <dbReference type="ARBA" id="ARBA00010491"/>
    </source>
</evidence>
<dbReference type="Pfam" id="PF10459">
    <property type="entry name" value="Peptidase_S46"/>
    <property type="match status" value="1"/>
</dbReference>
<dbReference type="PANTHER" id="PTHR38469:SF1">
    <property type="entry name" value="PERIPLASMIC PEPTIDASE SUBFAMILY S1B"/>
    <property type="match status" value="1"/>
</dbReference>
<dbReference type="SUPFAM" id="SSF50494">
    <property type="entry name" value="Trypsin-like serine proteases"/>
    <property type="match status" value="1"/>
</dbReference>
<gene>
    <name evidence="6" type="ORF">METZ01_LOCUS42067</name>
</gene>
<dbReference type="InterPro" id="IPR009003">
    <property type="entry name" value="Peptidase_S1_PA"/>
</dbReference>
<evidence type="ECO:0000256" key="3">
    <source>
        <dbReference type="ARBA" id="ARBA00022670"/>
    </source>
</evidence>
<reference evidence="6" key="1">
    <citation type="submission" date="2018-05" db="EMBL/GenBank/DDBJ databases">
        <authorList>
            <person name="Lanie J.A."/>
            <person name="Ng W.-L."/>
            <person name="Kazmierczak K.M."/>
            <person name="Andrzejewski T.M."/>
            <person name="Davidsen T.M."/>
            <person name="Wayne K.J."/>
            <person name="Tettelin H."/>
            <person name="Glass J.I."/>
            <person name="Rusch D."/>
            <person name="Podicherti R."/>
            <person name="Tsui H.-C.T."/>
            <person name="Winkler M.E."/>
        </authorList>
    </citation>
    <scope>NUCLEOTIDE SEQUENCE</scope>
</reference>
<keyword evidence="3" id="KW-0645">Protease</keyword>
<dbReference type="Gene3D" id="2.40.10.10">
    <property type="entry name" value="Trypsin-like serine proteases"/>
    <property type="match status" value="1"/>
</dbReference>
<dbReference type="GO" id="GO:0070009">
    <property type="term" value="F:serine-type aminopeptidase activity"/>
    <property type="evidence" value="ECO:0007669"/>
    <property type="project" value="InterPro"/>
</dbReference>
<evidence type="ECO:0000256" key="5">
    <source>
        <dbReference type="ARBA" id="ARBA00022801"/>
    </source>
</evidence>
<sequence length="756" mass="83523">MVLRSQFRTCSQKFRWAITLLLFTGCAGAQVGPPPPVPEVSQNSPEVIQVPMPDESAPQNSADRINLDTVQAGEFDQGKMWTFEFPPVDYITETYGFRPDTEWFERARLGALRIPSCSASFVSPNGLVMTNHHCAREFVSQVSGDGEALLDQGFVAENLEDERTVEEFEADQLVEILDVTDEVNAQLDLVPQNERAGARAELLDEIKARIVDQRGGEDSGYEIEMISLYNGGRTSAYVFRRYTNAKLVMAPELQIGFFGGDPDNFTYPRYNMDFAFFRLYDDTGTPLASDTYFPFDRDGLSEGDPIFIVGNPGSTSRLQTVSELEYRRDVSDRFLLETVRKRMAVLEGYIEENPEIAEQYDLRNQYFSLSNTEKAYEGQLKGLHDPVILAKRADTEADFQEAINTDPALQDLYGGLVDRMAELQDLKRSRTDVVAAFSVFGNPILDSSTLIRGFFGLQVISMQQGGAPAEDLESMIDNVRGTPQVPAELDVVLMADRFRDLVEHLGADHPAVMSLLAGRTPEAVAEQVVSNSMLSDSADAVGALESGGIGPQDPAVQAVIAFLPAFLELNSLFAEVAPEEEAIASELGRARFEIYGTEVPPDATFSLRIADGSVSGYEYNGTIAPVFTTLFGLYDRHYSHSGKEDWALPDRWMNPPSSLDLSTPVNFVSTADIIGGNSGSPVLDRDLEVVGLVFDGNIESLPGDYIYLPEKNRSVSVDVRAILEALDEIYDLDRLVLELTTGRLFETEEEADQAGR</sequence>
<protein>
    <recommendedName>
        <fullName evidence="7">Dipeptidyl-peptidase</fullName>
    </recommendedName>
</protein>
<dbReference type="InterPro" id="IPR019500">
    <property type="entry name" value="Pep_S46"/>
</dbReference>
<proteinExistence type="inferred from homology"/>
<evidence type="ECO:0000256" key="4">
    <source>
        <dbReference type="ARBA" id="ARBA00022729"/>
    </source>
</evidence>
<dbReference type="InterPro" id="IPR043504">
    <property type="entry name" value="Peptidase_S1_PA_chymotrypsin"/>
</dbReference>
<dbReference type="EMBL" id="UINC01001809">
    <property type="protein sequence ID" value="SUZ89213.1"/>
    <property type="molecule type" value="Genomic_DNA"/>
</dbReference>